<keyword evidence="4" id="KW-0325">Glycoprotein</keyword>
<accession>A0A665T8F3</accession>
<dbReference type="OMA" id="TNQWICE"/>
<feature type="domain" description="C-type lectin" evidence="7">
    <location>
        <begin position="181"/>
        <end position="291"/>
    </location>
</feature>
<keyword evidence="3" id="KW-1015">Disulfide bond</keyword>
<evidence type="ECO:0000313" key="9">
    <source>
        <dbReference type="Proteomes" id="UP000472264"/>
    </source>
</evidence>
<dbReference type="SMART" id="SM00034">
    <property type="entry name" value="CLECT"/>
    <property type="match status" value="1"/>
</dbReference>
<name>A0A665T8F3_ECHNA</name>
<dbReference type="GO" id="GO:0016020">
    <property type="term" value="C:membrane"/>
    <property type="evidence" value="ECO:0007669"/>
    <property type="project" value="UniProtKB-SubCell"/>
</dbReference>
<dbReference type="PANTHER" id="PTHR46490">
    <property type="entry name" value="C-TYPE LECTIN DOMAIN FAMILY 12 MEMBER A-RELATED"/>
    <property type="match status" value="1"/>
</dbReference>
<dbReference type="Ensembl" id="ENSENLT00000002169.1">
    <property type="protein sequence ID" value="ENSENLP00000001997.1"/>
    <property type="gene ID" value="ENSENLG00000001090.1"/>
</dbReference>
<comment type="subcellular location">
    <subcellularLocation>
        <location evidence="1">Membrane</location>
        <topology evidence="1">Single-pass membrane protein</topology>
    </subcellularLocation>
</comment>
<dbReference type="InterPro" id="IPR033992">
    <property type="entry name" value="NKR-like_CTLD"/>
</dbReference>
<gene>
    <name evidence="8" type="primary">LOC115045441</name>
</gene>
<keyword evidence="6" id="KW-0472">Membrane</keyword>
<reference evidence="8" key="3">
    <citation type="submission" date="2025-09" db="UniProtKB">
        <authorList>
            <consortium name="Ensembl"/>
        </authorList>
    </citation>
    <scope>IDENTIFICATION</scope>
</reference>
<dbReference type="InterPro" id="IPR018378">
    <property type="entry name" value="C-type_lectin_CS"/>
</dbReference>
<dbReference type="AlphaFoldDB" id="A0A665T8F3"/>
<dbReference type="Gene3D" id="3.10.100.10">
    <property type="entry name" value="Mannose-Binding Protein A, subunit A"/>
    <property type="match status" value="1"/>
</dbReference>
<dbReference type="Pfam" id="PF00059">
    <property type="entry name" value="Lectin_C"/>
    <property type="match status" value="1"/>
</dbReference>
<protein>
    <recommendedName>
        <fullName evidence="7">C-type lectin domain-containing protein</fullName>
    </recommendedName>
</protein>
<dbReference type="InterPro" id="IPR016187">
    <property type="entry name" value="CTDL_fold"/>
</dbReference>
<evidence type="ECO:0000256" key="1">
    <source>
        <dbReference type="ARBA" id="ARBA00004167"/>
    </source>
</evidence>
<keyword evidence="2" id="KW-0430">Lectin</keyword>
<dbReference type="SUPFAM" id="SSF56436">
    <property type="entry name" value="C-type lectin-like"/>
    <property type="match status" value="1"/>
</dbReference>
<evidence type="ECO:0000259" key="7">
    <source>
        <dbReference type="PROSITE" id="PS50041"/>
    </source>
</evidence>
<dbReference type="GO" id="GO:0030246">
    <property type="term" value="F:carbohydrate binding"/>
    <property type="evidence" value="ECO:0007669"/>
    <property type="project" value="UniProtKB-KW"/>
</dbReference>
<dbReference type="CDD" id="cd03593">
    <property type="entry name" value="CLECT_NK_receptors_like"/>
    <property type="match status" value="1"/>
</dbReference>
<proteinExistence type="predicted"/>
<feature type="transmembrane region" description="Helical" evidence="6">
    <location>
        <begin position="62"/>
        <end position="86"/>
    </location>
</feature>
<evidence type="ECO:0000256" key="6">
    <source>
        <dbReference type="SAM" id="Phobius"/>
    </source>
</evidence>
<dbReference type="PANTHER" id="PTHR46490:SF6">
    <property type="entry name" value="ASIALOGLYCOPROTEIN RECEPTOR 1-LIKE-RELATED"/>
    <property type="match status" value="1"/>
</dbReference>
<dbReference type="PROSITE" id="PS50041">
    <property type="entry name" value="C_TYPE_LECTIN_2"/>
    <property type="match status" value="1"/>
</dbReference>
<dbReference type="Proteomes" id="UP000472264">
    <property type="component" value="Chromosome 6"/>
</dbReference>
<evidence type="ECO:0000256" key="4">
    <source>
        <dbReference type="ARBA" id="ARBA00023180"/>
    </source>
</evidence>
<keyword evidence="6" id="KW-0812">Transmembrane</keyword>
<keyword evidence="5" id="KW-0175">Coiled coil</keyword>
<dbReference type="PROSITE" id="PS00615">
    <property type="entry name" value="C_TYPE_LECTIN_1"/>
    <property type="match status" value="1"/>
</dbReference>
<keyword evidence="6" id="KW-1133">Transmembrane helix</keyword>
<feature type="coiled-coil region" evidence="5">
    <location>
        <begin position="90"/>
        <end position="145"/>
    </location>
</feature>
<keyword evidence="9" id="KW-1185">Reference proteome</keyword>
<reference evidence="8" key="1">
    <citation type="submission" date="2021-04" db="EMBL/GenBank/DDBJ databases">
        <authorList>
            <consortium name="Wellcome Sanger Institute Data Sharing"/>
        </authorList>
    </citation>
    <scope>NUCLEOTIDE SEQUENCE [LARGE SCALE GENOMIC DNA]</scope>
</reference>
<evidence type="ECO:0000256" key="2">
    <source>
        <dbReference type="ARBA" id="ARBA00022734"/>
    </source>
</evidence>
<organism evidence="8 9">
    <name type="scientific">Echeneis naucrates</name>
    <name type="common">Live sharksucker</name>
    <dbReference type="NCBI Taxonomy" id="173247"/>
    <lineage>
        <taxon>Eukaryota</taxon>
        <taxon>Metazoa</taxon>
        <taxon>Chordata</taxon>
        <taxon>Craniata</taxon>
        <taxon>Vertebrata</taxon>
        <taxon>Euteleostomi</taxon>
        <taxon>Actinopterygii</taxon>
        <taxon>Neopterygii</taxon>
        <taxon>Teleostei</taxon>
        <taxon>Neoteleostei</taxon>
        <taxon>Acanthomorphata</taxon>
        <taxon>Carangaria</taxon>
        <taxon>Carangiformes</taxon>
        <taxon>Echeneidae</taxon>
        <taxon>Echeneis</taxon>
    </lineage>
</organism>
<sequence length="297" mass="34611">MTEMAEEINYASVVFKAKKNAQPEANEEEEEIVYDEVKVPNQTSEQSGHTKYGFIPEKSHSFQVVACCLVILCVILTIGIITVCVYHSTVKNLTEENQKLLEQNQNMEINWNNITQDNQKLLEQNQNLEKEKNSLTQQIQKMETEWNKLNVSRAQWSIDAYCPKKDRRGECKACQDGWQQNRNSCYAIVHQYYVNNWKNWTEAQNDCKGKASDLVVVGDDTEKEYVCQKSWYNKGYWIGLRVEDGKWKWIDGSDLKYDFWIKSPEEGHCAVSYYSGWRSVSCSETNQWICEKEALSV</sequence>
<dbReference type="InterPro" id="IPR001304">
    <property type="entry name" value="C-type_lectin-like"/>
</dbReference>
<dbReference type="InterPro" id="IPR016186">
    <property type="entry name" value="C-type_lectin-like/link_sf"/>
</dbReference>
<evidence type="ECO:0000256" key="5">
    <source>
        <dbReference type="SAM" id="Coils"/>
    </source>
</evidence>
<reference evidence="8" key="2">
    <citation type="submission" date="2025-08" db="UniProtKB">
        <authorList>
            <consortium name="Ensembl"/>
        </authorList>
    </citation>
    <scope>IDENTIFICATION</scope>
</reference>
<evidence type="ECO:0000256" key="3">
    <source>
        <dbReference type="ARBA" id="ARBA00023157"/>
    </source>
</evidence>
<dbReference type="InParanoid" id="A0A665T8F3"/>
<evidence type="ECO:0000313" key="8">
    <source>
        <dbReference type="Ensembl" id="ENSENLP00000001997.1"/>
    </source>
</evidence>
<dbReference type="InterPro" id="IPR052309">
    <property type="entry name" value="C-type_Lectin_Domain_Fam1"/>
</dbReference>